<proteinExistence type="predicted"/>
<accession>A0A1T5H368</accession>
<evidence type="ECO:0000256" key="1">
    <source>
        <dbReference type="ARBA" id="ARBA00022729"/>
    </source>
</evidence>
<keyword evidence="4" id="KW-1185">Reference proteome</keyword>
<name>A0A1T5H368_9BACT</name>
<evidence type="ECO:0000313" key="4">
    <source>
        <dbReference type="Proteomes" id="UP000190897"/>
    </source>
</evidence>
<gene>
    <name evidence="3" type="ORF">SAMN05660293_04777</name>
</gene>
<dbReference type="RefSeq" id="WP_082217239.1">
    <property type="nucleotide sequence ID" value="NZ_FUZA01000008.1"/>
</dbReference>
<dbReference type="InterPro" id="IPR028994">
    <property type="entry name" value="Integrin_alpha_N"/>
</dbReference>
<organism evidence="3 4">
    <name type="scientific">Dyadobacter psychrophilus</name>
    <dbReference type="NCBI Taxonomy" id="651661"/>
    <lineage>
        <taxon>Bacteria</taxon>
        <taxon>Pseudomonadati</taxon>
        <taxon>Bacteroidota</taxon>
        <taxon>Cytophagia</taxon>
        <taxon>Cytophagales</taxon>
        <taxon>Spirosomataceae</taxon>
        <taxon>Dyadobacter</taxon>
    </lineage>
</organism>
<dbReference type="OrthoDB" id="1488345at2"/>
<dbReference type="STRING" id="651661.SAMN05660293_04777"/>
<dbReference type="Pfam" id="PF13517">
    <property type="entry name" value="FG-GAP_3"/>
    <property type="match status" value="4"/>
</dbReference>
<feature type="domain" description="ASPIC/UnbV" evidence="2">
    <location>
        <begin position="540"/>
        <end position="600"/>
    </location>
</feature>
<reference evidence="4" key="1">
    <citation type="submission" date="2017-02" db="EMBL/GenBank/DDBJ databases">
        <authorList>
            <person name="Varghese N."/>
            <person name="Submissions S."/>
        </authorList>
    </citation>
    <scope>NUCLEOTIDE SEQUENCE [LARGE SCALE GENOMIC DNA]</scope>
    <source>
        <strain evidence="4">DSM 22270</strain>
    </source>
</reference>
<sequence>MGRLYFFFIFLISLLGASKPGQTQSLFTLLSPKDTKVNFINKIEENDSLHIFRYEYLYNGNGIGIGDFNNDGKPDLFISGNTVPNKLYLNKSAGGKIGFEDISKKAKIEGNGTWSTGVSVADVNGDGLLDIYVCHSGFFRKLSDRNNELFINQGVKNGVPIFKEMAVDAGLNAIGSQSTQAAFFDYDKDGDLDMFLLNHSNHTVNPFLNTREMRATPNPYYGNRFFENVSEIGKLKFKDVTQKAGIINNALNFGLSVIVADMNQDGWPDLYTTSDYTEVDCYYVNNKNGTFTESLKKSFTHVSKFSMGADVSDFNNDGKPDVLTLDMLPEDNHRQKLLKGPDVYDQYHLLLDSGYYHQNMRNMLHLNRGTDAEGNVKFSEVGQMAGISNTDWSWAGLMADLDNDGWKDLLITNGYLRDFTNMDFLKYTVADEQMKEVGKGNLNFKTYSLVQKMPSNKLRNYLFRNTADASKQYAFEDVSEKWGFNEEAVSNAAAYADFDGDGDLDIVISNINEPVSIYQNNSGQKGLTIKLSGVGKNTQALGSKVWVYANGISQYAELYPVRGYQATVTSDLHFGLGKTGRIDSLKVVWPSGKVAMLVNPTDKVLTLKESEAKEASKRDVTPAKTLFQKIAAQSIGIDFIHKENEFVDFKVEVLLPYQLSRLGPALAKADVNGDGLEDLFFGGASNQFGVLYLQKQDGKFEGANAQPWRQNVACEEVNALFFDADKDGDPDLYVVSGGNEFEDQAPAYRDHLYINDGKGNFHEEVLALPSMKNPKQCAVSADIDGDGDMDLFVGGRAVPGSFPMAARSYILRNDNQGSNVKFTDVTADWSKDLLNPGMITGAVFEDLDQDRKPDLMLIGDWMAVKVFKNTGNAFVEQLPAELKDTDGMWAALMPVDLDHDGDMDFVIGNSGLNNQYKASAEQPVTIYYDDFDKNGVVDPVCTYFIGDKNYPMFSRDEMLDQMPFLKRKYTSYALYADATMTDIFGQEAVEKSKKVYCKQLSSIVLENKGDFKFQIHELPEEAQFSRVSAIVPVEMDGDTKTGLLLAGNFSCYRVQLGPCDASIGVTLRQIAPFKFETVSPDRSGFWAGGEIRSAIRLNDMRIVIGVNGGDPIIFEHTRQK</sequence>
<dbReference type="InterPro" id="IPR027039">
    <property type="entry name" value="Crtac1"/>
</dbReference>
<dbReference type="Pfam" id="PF07593">
    <property type="entry name" value="UnbV_ASPIC"/>
    <property type="match status" value="1"/>
</dbReference>
<dbReference type="PANTHER" id="PTHR16026">
    <property type="entry name" value="CARTILAGE ACIDIC PROTEIN 1"/>
    <property type="match status" value="1"/>
</dbReference>
<evidence type="ECO:0000259" key="2">
    <source>
        <dbReference type="Pfam" id="PF07593"/>
    </source>
</evidence>
<dbReference type="InterPro" id="IPR011519">
    <property type="entry name" value="UnbV_ASPIC"/>
</dbReference>
<dbReference type="PANTHER" id="PTHR16026:SF0">
    <property type="entry name" value="CARTILAGE ACIDIC PROTEIN 1"/>
    <property type="match status" value="1"/>
</dbReference>
<evidence type="ECO:0000313" key="3">
    <source>
        <dbReference type="EMBL" id="SKC15039.1"/>
    </source>
</evidence>
<protein>
    <submittedName>
        <fullName evidence="3">Repeat domain-containing protein</fullName>
    </submittedName>
</protein>
<dbReference type="EMBL" id="FUZA01000008">
    <property type="protein sequence ID" value="SKC15039.1"/>
    <property type="molecule type" value="Genomic_DNA"/>
</dbReference>
<keyword evidence="1" id="KW-0732">Signal</keyword>
<dbReference type="AlphaFoldDB" id="A0A1T5H368"/>
<dbReference type="Gene3D" id="2.130.10.130">
    <property type="entry name" value="Integrin alpha, N-terminal"/>
    <property type="match status" value="4"/>
</dbReference>
<dbReference type="InterPro" id="IPR013517">
    <property type="entry name" value="FG-GAP"/>
</dbReference>
<dbReference type="Proteomes" id="UP000190897">
    <property type="component" value="Unassembled WGS sequence"/>
</dbReference>
<dbReference type="SUPFAM" id="SSF69318">
    <property type="entry name" value="Integrin alpha N-terminal domain"/>
    <property type="match status" value="2"/>
</dbReference>